<evidence type="ECO:0000313" key="6">
    <source>
        <dbReference type="EnsemblMetazoa" id="PPA34535.1"/>
    </source>
</evidence>
<proteinExistence type="inferred from homology"/>
<feature type="region of interest" description="Disordered" evidence="5">
    <location>
        <begin position="338"/>
        <end position="409"/>
    </location>
</feature>
<dbReference type="SUPFAM" id="SSF57850">
    <property type="entry name" value="RING/U-box"/>
    <property type="match status" value="1"/>
</dbReference>
<dbReference type="Proteomes" id="UP000005239">
    <property type="component" value="Unassembled WGS sequence"/>
</dbReference>
<evidence type="ECO:0000313" key="7">
    <source>
        <dbReference type="Proteomes" id="UP000005239"/>
    </source>
</evidence>
<keyword evidence="7" id="KW-1185">Reference proteome</keyword>
<reference evidence="7" key="1">
    <citation type="journal article" date="2008" name="Nat. Genet.">
        <title>The Pristionchus pacificus genome provides a unique perspective on nematode lifestyle and parasitism.</title>
        <authorList>
            <person name="Dieterich C."/>
            <person name="Clifton S.W."/>
            <person name="Schuster L.N."/>
            <person name="Chinwalla A."/>
            <person name="Delehaunty K."/>
            <person name="Dinkelacker I."/>
            <person name="Fulton L."/>
            <person name="Fulton R."/>
            <person name="Godfrey J."/>
            <person name="Minx P."/>
            <person name="Mitreva M."/>
            <person name="Roeseler W."/>
            <person name="Tian H."/>
            <person name="Witte H."/>
            <person name="Yang S.P."/>
            <person name="Wilson R.K."/>
            <person name="Sommer R.J."/>
        </authorList>
    </citation>
    <scope>NUCLEOTIDE SEQUENCE [LARGE SCALE GENOMIC DNA]</scope>
    <source>
        <strain evidence="7">PS312</strain>
    </source>
</reference>
<dbReference type="GO" id="GO:0016020">
    <property type="term" value="C:membrane"/>
    <property type="evidence" value="ECO:0007669"/>
    <property type="project" value="InterPro"/>
</dbReference>
<dbReference type="GO" id="GO:0005737">
    <property type="term" value="C:cytoplasm"/>
    <property type="evidence" value="ECO:0000318"/>
    <property type="project" value="GO_Central"/>
</dbReference>
<feature type="region of interest" description="Disordered" evidence="5">
    <location>
        <begin position="646"/>
        <end position="670"/>
    </location>
</feature>
<feature type="compositionally biased region" description="Polar residues" evidence="5">
    <location>
        <begin position="647"/>
        <end position="658"/>
    </location>
</feature>
<evidence type="ECO:0000256" key="4">
    <source>
        <dbReference type="ARBA" id="ARBA00022833"/>
    </source>
</evidence>
<feature type="compositionally biased region" description="Basic and acidic residues" evidence="5">
    <location>
        <begin position="661"/>
        <end position="670"/>
    </location>
</feature>
<dbReference type="InterPro" id="IPR017907">
    <property type="entry name" value="Znf_RING_CS"/>
</dbReference>
<feature type="compositionally biased region" description="Pro residues" evidence="5">
    <location>
        <begin position="1"/>
        <end position="12"/>
    </location>
</feature>
<feature type="region of interest" description="Disordered" evidence="5">
    <location>
        <begin position="1"/>
        <end position="36"/>
    </location>
</feature>
<reference evidence="6" key="2">
    <citation type="submission" date="2022-06" db="UniProtKB">
        <authorList>
            <consortium name="EnsemblMetazoa"/>
        </authorList>
    </citation>
    <scope>IDENTIFICATION</scope>
    <source>
        <strain evidence="6">PS312</strain>
    </source>
</reference>
<dbReference type="Pfam" id="PF00069">
    <property type="entry name" value="Pkinase"/>
    <property type="match status" value="1"/>
</dbReference>
<dbReference type="GO" id="GO:0007165">
    <property type="term" value="P:signal transduction"/>
    <property type="evidence" value="ECO:0000318"/>
    <property type="project" value="GO_Central"/>
</dbReference>
<feature type="compositionally biased region" description="Basic and acidic residues" evidence="5">
    <location>
        <begin position="439"/>
        <end position="460"/>
    </location>
</feature>
<protein>
    <submittedName>
        <fullName evidence="6">Uncharacterized protein</fullName>
    </submittedName>
</protein>
<evidence type="ECO:0000256" key="3">
    <source>
        <dbReference type="ARBA" id="ARBA00022771"/>
    </source>
</evidence>
<accession>A0A8R1YND1</accession>
<dbReference type="PROSITE" id="PS00107">
    <property type="entry name" value="PROTEIN_KINASE_ATP"/>
    <property type="match status" value="1"/>
</dbReference>
<evidence type="ECO:0000256" key="5">
    <source>
        <dbReference type="SAM" id="MobiDB-lite"/>
    </source>
</evidence>
<name>A0A2A6C7N3_PRIPA</name>
<dbReference type="GO" id="GO:0005524">
    <property type="term" value="F:ATP binding"/>
    <property type="evidence" value="ECO:0007669"/>
    <property type="project" value="UniProtKB-UniRule"/>
</dbReference>
<dbReference type="PROSITE" id="PS50089">
    <property type="entry name" value="ZF_RING_2"/>
    <property type="match status" value="1"/>
</dbReference>
<dbReference type="InterPro" id="IPR011009">
    <property type="entry name" value="Kinase-like_dom_sf"/>
</dbReference>
<dbReference type="InterPro" id="IPR000163">
    <property type="entry name" value="Prohibitin"/>
</dbReference>
<dbReference type="FunFam" id="1.10.510.10:FF:001334">
    <property type="entry name" value="Protein kinase"/>
    <property type="match status" value="1"/>
</dbReference>
<feature type="region of interest" description="Disordered" evidence="5">
    <location>
        <begin position="430"/>
        <end position="460"/>
    </location>
</feature>
<dbReference type="InterPro" id="IPR018957">
    <property type="entry name" value="Znf_C3HC4_RING-type"/>
</dbReference>
<accession>A0A2A6C7N3</accession>
<dbReference type="InterPro" id="IPR050235">
    <property type="entry name" value="CK1_Ser-Thr_kinase"/>
</dbReference>
<dbReference type="EnsemblMetazoa" id="PPA34535.1">
    <property type="protein sequence ID" value="PPA34535.1"/>
    <property type="gene ID" value="WBGene00272904"/>
</dbReference>
<dbReference type="PRINTS" id="PR00679">
    <property type="entry name" value="PROHIBITIN"/>
</dbReference>
<dbReference type="InterPro" id="IPR017441">
    <property type="entry name" value="Protein_kinase_ATP_BS"/>
</dbReference>
<feature type="compositionally biased region" description="Basic and acidic residues" evidence="5">
    <location>
        <begin position="360"/>
        <end position="390"/>
    </location>
</feature>
<evidence type="ECO:0000256" key="2">
    <source>
        <dbReference type="ARBA" id="ARBA00022723"/>
    </source>
</evidence>
<dbReference type="GO" id="GO:0004674">
    <property type="term" value="F:protein serine/threonine kinase activity"/>
    <property type="evidence" value="ECO:0000318"/>
    <property type="project" value="GO_Central"/>
</dbReference>
<dbReference type="Pfam" id="PF00097">
    <property type="entry name" value="zf-C3HC4"/>
    <property type="match status" value="1"/>
</dbReference>
<keyword evidence="4" id="KW-0862">Zinc</keyword>
<dbReference type="SUPFAM" id="SSF56112">
    <property type="entry name" value="Protein kinase-like (PK-like)"/>
    <property type="match status" value="1"/>
</dbReference>
<dbReference type="Gene3D" id="1.10.510.10">
    <property type="entry name" value="Transferase(Phosphotransferase) domain 1"/>
    <property type="match status" value="1"/>
</dbReference>
<keyword evidence="3" id="KW-0863">Zinc-finger</keyword>
<feature type="compositionally biased region" description="Basic and acidic residues" evidence="5">
    <location>
        <begin position="23"/>
        <end position="34"/>
    </location>
</feature>
<dbReference type="PANTHER" id="PTHR11909">
    <property type="entry name" value="CASEIN KINASE-RELATED"/>
    <property type="match status" value="1"/>
</dbReference>
<organism evidence="6 7">
    <name type="scientific">Pristionchus pacificus</name>
    <name type="common">Parasitic nematode worm</name>
    <dbReference type="NCBI Taxonomy" id="54126"/>
    <lineage>
        <taxon>Eukaryota</taxon>
        <taxon>Metazoa</taxon>
        <taxon>Ecdysozoa</taxon>
        <taxon>Nematoda</taxon>
        <taxon>Chromadorea</taxon>
        <taxon>Rhabditida</taxon>
        <taxon>Rhabditina</taxon>
        <taxon>Diplogasteromorpha</taxon>
        <taxon>Diplogasteroidea</taxon>
        <taxon>Neodiplogasteridae</taxon>
        <taxon>Pristionchus</taxon>
    </lineage>
</organism>
<dbReference type="InterPro" id="IPR001841">
    <property type="entry name" value="Znf_RING"/>
</dbReference>
<comment type="similarity">
    <text evidence="1">Belongs to the prohibitin family.</text>
</comment>
<evidence type="ECO:0000256" key="1">
    <source>
        <dbReference type="ARBA" id="ARBA00009658"/>
    </source>
</evidence>
<dbReference type="InterPro" id="IPR013083">
    <property type="entry name" value="Znf_RING/FYVE/PHD"/>
</dbReference>
<dbReference type="SMART" id="SM00220">
    <property type="entry name" value="S_TKc"/>
    <property type="match status" value="1"/>
</dbReference>
<dbReference type="PROSITE" id="PS50011">
    <property type="entry name" value="PROTEIN_KINASE_DOM"/>
    <property type="match status" value="1"/>
</dbReference>
<dbReference type="InterPro" id="IPR000719">
    <property type="entry name" value="Prot_kinase_dom"/>
</dbReference>
<dbReference type="GO" id="GO:0008270">
    <property type="term" value="F:zinc ion binding"/>
    <property type="evidence" value="ECO:0007669"/>
    <property type="project" value="UniProtKB-KW"/>
</dbReference>
<gene>
    <name evidence="6" type="primary">WBGene00272904</name>
</gene>
<feature type="region of interest" description="Disordered" evidence="5">
    <location>
        <begin position="502"/>
        <end position="557"/>
    </location>
</feature>
<dbReference type="SMART" id="SM00184">
    <property type="entry name" value="RING"/>
    <property type="match status" value="1"/>
</dbReference>
<dbReference type="GO" id="GO:0005634">
    <property type="term" value="C:nucleus"/>
    <property type="evidence" value="ECO:0000318"/>
    <property type="project" value="GO_Central"/>
</dbReference>
<sequence length="829" mass="94388">MAAPAPPPPDQKPPAVAGLRKKPTNEKKEDKGLEPDQILKSQTGQEYLVECKLGSGGFGEVWRVSLLDDPDKRFAMKTEKNMGTHKEMRRLKCEVNLFEEIEKAPNSIEKKHFVKMYGKGKTVAFKYYIMDLIWLSLKDLKQHICGDVFTPHTKIKIGRQTLKGIEAQHDIGYLHRDIKPANYAVGLPPKDCIIYLLDFGIARPYRDKDGVLRKARKRVRGLGTQLYMSMDCLCQNEQSRRDDLEVWMYMMVEFYDRTNLLWWNLEPNDAQMACNLREELMNKPKELLAEGRLKVPEKWCDIIEYLNGMQFEDCADFVQINLFLTQICVDENIDENQPFDWAGKKPKSPEKPKKEKKKKKEGEVRKKKTAEVKEPKDSKEHKEAKEDDKNHKPKGKGKSKSDSEIESNEGEDDYQAYLRWLVYFLKKKRKSRRRKTKQKSNEFSEKTRKKPLTEKKKEVVLDEHPKVAEAVVVPAKIVDSNEHLELHKGELVVANITPAKEKFVAPPPGPGQQPFKKKVDAHAGTPESNESNNEREEKKKFVPKKKKRGTGSQCSDANDDAKLEAFQRKKVGVLRKVGTNLNVTEKKQIRKVGTKRKSQVDDERALDFNLIVDDFSLTELTFSPQYSVAVEAKQVAAQEAPQYITEAASQGTSGESSQENNDNKPNENNDETSRFECNICLDTAKDAVVSHCGHLFCWPCLVQWLDTRPYRQLCTACKALTSCDTGNAEFVLWYLIVESSGAQVIPLYGRGGNETDPCVKVPPRPRAQRQEAPQGFPGFHFGDGTGQGGMHFSLGIGVFHFSIFESVFNSSMDRRPDALNERNVLPSSP</sequence>
<dbReference type="PROSITE" id="PS00518">
    <property type="entry name" value="ZF_RING_1"/>
    <property type="match status" value="1"/>
</dbReference>
<dbReference type="AlphaFoldDB" id="A0A2A6C7N3"/>
<dbReference type="Gene3D" id="3.30.40.10">
    <property type="entry name" value="Zinc/RING finger domain, C3HC4 (zinc finger)"/>
    <property type="match status" value="1"/>
</dbReference>
<keyword evidence="2" id="KW-0479">Metal-binding</keyword>